<evidence type="ECO:0000313" key="1">
    <source>
        <dbReference type="EMBL" id="KAF2705074.1"/>
    </source>
</evidence>
<dbReference type="EMBL" id="MU005780">
    <property type="protein sequence ID" value="KAF2705074.1"/>
    <property type="molecule type" value="Genomic_DNA"/>
</dbReference>
<reference evidence="1" key="1">
    <citation type="journal article" date="2020" name="Stud. Mycol.">
        <title>101 Dothideomycetes genomes: a test case for predicting lifestyles and emergence of pathogens.</title>
        <authorList>
            <person name="Haridas S."/>
            <person name="Albert R."/>
            <person name="Binder M."/>
            <person name="Bloem J."/>
            <person name="Labutti K."/>
            <person name="Salamov A."/>
            <person name="Andreopoulos B."/>
            <person name="Baker S."/>
            <person name="Barry K."/>
            <person name="Bills G."/>
            <person name="Bluhm B."/>
            <person name="Cannon C."/>
            <person name="Castanera R."/>
            <person name="Culley D."/>
            <person name="Daum C."/>
            <person name="Ezra D."/>
            <person name="Gonzalez J."/>
            <person name="Henrissat B."/>
            <person name="Kuo A."/>
            <person name="Liang C."/>
            <person name="Lipzen A."/>
            <person name="Lutzoni F."/>
            <person name="Magnuson J."/>
            <person name="Mondo S."/>
            <person name="Nolan M."/>
            <person name="Ohm R."/>
            <person name="Pangilinan J."/>
            <person name="Park H.-J."/>
            <person name="Ramirez L."/>
            <person name="Alfaro M."/>
            <person name="Sun H."/>
            <person name="Tritt A."/>
            <person name="Yoshinaga Y."/>
            <person name="Zwiers L.-H."/>
            <person name="Turgeon B."/>
            <person name="Goodwin S."/>
            <person name="Spatafora J."/>
            <person name="Crous P."/>
            <person name="Grigoriev I."/>
        </authorList>
    </citation>
    <scope>NUCLEOTIDE SEQUENCE</scope>
    <source>
        <strain evidence="1">CBS 279.74</strain>
    </source>
</reference>
<accession>A0A6G1JWU1</accession>
<keyword evidence="2" id="KW-1185">Reference proteome</keyword>
<protein>
    <submittedName>
        <fullName evidence="1">Uncharacterized protein</fullName>
    </submittedName>
</protein>
<sequence length="184" mass="20797">MVISYAIRGHLDRKLGRQQAGDPYLSKENIGKHAFCTKIPKGMRMHDVLDCMSKIHENNDQGDYGACLRHDNSPGKSGLSCLSLNEWLCFMCLFWLSAQNTITTKKWFSSWGRVKKVDENVTRENPKNDGGTRSHPPLFQSSCRFETLEIRETGCFGVRGPPLCENKHLMALDLDLSTSSNWTG</sequence>
<name>A0A6G1JWU1_9PLEO</name>
<proteinExistence type="predicted"/>
<organism evidence="1 2">
    <name type="scientific">Pleomassaria siparia CBS 279.74</name>
    <dbReference type="NCBI Taxonomy" id="1314801"/>
    <lineage>
        <taxon>Eukaryota</taxon>
        <taxon>Fungi</taxon>
        <taxon>Dikarya</taxon>
        <taxon>Ascomycota</taxon>
        <taxon>Pezizomycotina</taxon>
        <taxon>Dothideomycetes</taxon>
        <taxon>Pleosporomycetidae</taxon>
        <taxon>Pleosporales</taxon>
        <taxon>Pleomassariaceae</taxon>
        <taxon>Pleomassaria</taxon>
    </lineage>
</organism>
<gene>
    <name evidence="1" type="ORF">K504DRAFT_506544</name>
</gene>
<evidence type="ECO:0000313" key="2">
    <source>
        <dbReference type="Proteomes" id="UP000799428"/>
    </source>
</evidence>
<dbReference type="Proteomes" id="UP000799428">
    <property type="component" value="Unassembled WGS sequence"/>
</dbReference>
<dbReference type="AlphaFoldDB" id="A0A6G1JWU1"/>